<protein>
    <submittedName>
        <fullName evidence="1">Uncharacterized protein</fullName>
    </submittedName>
</protein>
<keyword evidence="2" id="KW-1185">Reference proteome</keyword>
<evidence type="ECO:0000313" key="2">
    <source>
        <dbReference type="Proteomes" id="UP000254649"/>
    </source>
</evidence>
<accession>A0A380U2S0</accession>
<gene>
    <name evidence="1" type="ORF">NCTC10801_02262</name>
</gene>
<evidence type="ECO:0000313" key="1">
    <source>
        <dbReference type="EMBL" id="SUT94639.1"/>
    </source>
</evidence>
<dbReference type="EMBL" id="UFRQ01000003">
    <property type="protein sequence ID" value="SUT94639.1"/>
    <property type="molecule type" value="Genomic_DNA"/>
</dbReference>
<dbReference type="OrthoDB" id="9797151at2"/>
<organism evidence="1 2">
    <name type="scientific">[Actinobacillus] rossii</name>
    <dbReference type="NCBI Taxonomy" id="123820"/>
    <lineage>
        <taxon>Bacteria</taxon>
        <taxon>Pseudomonadati</taxon>
        <taxon>Pseudomonadota</taxon>
        <taxon>Gammaproteobacteria</taxon>
        <taxon>Pasteurellales</taxon>
        <taxon>Pasteurellaceae</taxon>
    </lineage>
</organism>
<dbReference type="Proteomes" id="UP000254649">
    <property type="component" value="Unassembled WGS sequence"/>
</dbReference>
<reference evidence="1 2" key="1">
    <citation type="submission" date="2018-06" db="EMBL/GenBank/DDBJ databases">
        <authorList>
            <consortium name="Pathogen Informatics"/>
            <person name="Doyle S."/>
        </authorList>
    </citation>
    <scope>NUCLEOTIDE SEQUENCE [LARGE SCALE GENOMIC DNA]</scope>
    <source>
        <strain evidence="1 2">NCTC10801</strain>
    </source>
</reference>
<proteinExistence type="predicted"/>
<dbReference type="AlphaFoldDB" id="A0A380U2S0"/>
<name>A0A380U2S0_9PAST</name>
<sequence length="95" mass="10614">MSQFITLTVESSDGDVIYTDKLTLNVNEIKGFAPLYNELQTTSNGDGSMVWVSRSLQLDLLHSLGSFHSANSPRAWLEVQETPEQILALMELKEI</sequence>